<comment type="caution">
    <text evidence="2">The sequence shown here is derived from an EMBL/GenBank/DDBJ whole genome shotgun (WGS) entry which is preliminary data.</text>
</comment>
<sequence length="208" mass="23637">MPVNKLTIKGVEDSTDIKVIAARLHEIDEKARTKGEYNKIGEVYGFSIMVKTESTSKDLFDCSVNRFFVKGQESIYYTYNNGKLAADPKLACENFVNALERIPKVIESHEKEMAKAAANKDVYTNIAKGSWKKESELRVLKGEAAELDRKIALTLAPPEEEKEETEKVNQGENLSNNNHSAGVKNESYPTHDKEEDNRSQNFRPKWRH</sequence>
<reference evidence="3" key="1">
    <citation type="submission" date="2016-01" db="EMBL/GenBank/DDBJ databases">
        <authorList>
            <person name="Mitreva M."/>
            <person name="Pepin K.H."/>
            <person name="Mihindukulasuriya K.A."/>
            <person name="Fulton R."/>
            <person name="Fronick C."/>
            <person name="O'Laughlin M."/>
            <person name="Miner T."/>
            <person name="Herter B."/>
            <person name="Rosa B.A."/>
            <person name="Cordes M."/>
            <person name="Tomlinson C."/>
            <person name="Wollam A."/>
            <person name="Palsikar V.B."/>
            <person name="Mardis E.R."/>
            <person name="Wilson R.K."/>
        </authorList>
    </citation>
    <scope>NUCLEOTIDE SEQUENCE [LARGE SCALE GENOMIC DNA]</scope>
    <source>
        <strain evidence="3">MJR7716</strain>
    </source>
</reference>
<evidence type="ECO:0008006" key="4">
    <source>
        <dbReference type="Google" id="ProtNLM"/>
    </source>
</evidence>
<feature type="compositionally biased region" description="Basic and acidic residues" evidence="1">
    <location>
        <begin position="189"/>
        <end position="198"/>
    </location>
</feature>
<feature type="compositionally biased region" description="Polar residues" evidence="1">
    <location>
        <begin position="170"/>
        <end position="180"/>
    </location>
</feature>
<protein>
    <recommendedName>
        <fullName evidence="4">Helicase</fullName>
    </recommendedName>
</protein>
<evidence type="ECO:0000256" key="1">
    <source>
        <dbReference type="SAM" id="MobiDB-lite"/>
    </source>
</evidence>
<organism evidence="2 3">
    <name type="scientific">Prevotella corporis</name>
    <dbReference type="NCBI Taxonomy" id="28128"/>
    <lineage>
        <taxon>Bacteria</taxon>
        <taxon>Pseudomonadati</taxon>
        <taxon>Bacteroidota</taxon>
        <taxon>Bacteroidia</taxon>
        <taxon>Bacteroidales</taxon>
        <taxon>Prevotellaceae</taxon>
        <taxon>Prevotella</taxon>
    </lineage>
</organism>
<evidence type="ECO:0000313" key="3">
    <source>
        <dbReference type="Proteomes" id="UP000070533"/>
    </source>
</evidence>
<dbReference type="AlphaFoldDB" id="A0A133PWQ8"/>
<accession>A0A133PWQ8</accession>
<keyword evidence="3" id="KW-1185">Reference proteome</keyword>
<gene>
    <name evidence="2" type="ORF">HMPREF3226_02274</name>
</gene>
<feature type="region of interest" description="Disordered" evidence="1">
    <location>
        <begin position="151"/>
        <end position="208"/>
    </location>
</feature>
<dbReference type="Proteomes" id="UP000070533">
    <property type="component" value="Unassembled WGS sequence"/>
</dbReference>
<dbReference type="EMBL" id="LRQG01000209">
    <property type="protein sequence ID" value="KXA34030.1"/>
    <property type="molecule type" value="Genomic_DNA"/>
</dbReference>
<evidence type="ECO:0000313" key="2">
    <source>
        <dbReference type="EMBL" id="KXA34030.1"/>
    </source>
</evidence>
<name>A0A133PWQ8_9BACT</name>
<dbReference type="STRING" id="28128.HMPREF3226_02274"/>
<dbReference type="PATRIC" id="fig|28128.5.peg.2340"/>
<proteinExistence type="predicted"/>